<feature type="transmembrane region" description="Helical" evidence="7">
    <location>
        <begin position="687"/>
        <end position="712"/>
    </location>
</feature>
<dbReference type="AlphaFoldDB" id="A0A430LHP2"/>
<comment type="caution">
    <text evidence="8">The sequence shown here is derived from an EMBL/GenBank/DDBJ whole genome shotgun (WGS) entry which is preliminary data.</text>
</comment>
<dbReference type="GO" id="GO:0000329">
    <property type="term" value="C:fungal-type vacuole membrane"/>
    <property type="evidence" value="ECO:0007669"/>
    <property type="project" value="TreeGrafter"/>
</dbReference>
<feature type="transmembrane region" description="Helical" evidence="7">
    <location>
        <begin position="364"/>
        <end position="383"/>
    </location>
</feature>
<keyword evidence="3" id="KW-0813">Transport</keyword>
<protein>
    <recommendedName>
        <fullName evidence="10">Oligopeptide transporter</fullName>
    </recommendedName>
</protein>
<evidence type="ECO:0000313" key="9">
    <source>
        <dbReference type="Proteomes" id="UP000287124"/>
    </source>
</evidence>
<evidence type="ECO:0000313" key="8">
    <source>
        <dbReference type="EMBL" id="RTE75248.1"/>
    </source>
</evidence>
<evidence type="ECO:0000256" key="5">
    <source>
        <dbReference type="ARBA" id="ARBA00022989"/>
    </source>
</evidence>
<feature type="transmembrane region" description="Helical" evidence="7">
    <location>
        <begin position="613"/>
        <end position="633"/>
    </location>
</feature>
<dbReference type="Proteomes" id="UP000287124">
    <property type="component" value="Unassembled WGS sequence"/>
</dbReference>
<feature type="transmembrane region" description="Helical" evidence="7">
    <location>
        <begin position="430"/>
        <end position="449"/>
    </location>
</feature>
<organism evidence="8 9">
    <name type="scientific">Fusarium euwallaceae</name>
    <dbReference type="NCBI Taxonomy" id="1147111"/>
    <lineage>
        <taxon>Eukaryota</taxon>
        <taxon>Fungi</taxon>
        <taxon>Dikarya</taxon>
        <taxon>Ascomycota</taxon>
        <taxon>Pezizomycotina</taxon>
        <taxon>Sordariomycetes</taxon>
        <taxon>Hypocreomycetidae</taxon>
        <taxon>Hypocreales</taxon>
        <taxon>Nectriaceae</taxon>
        <taxon>Fusarium</taxon>
        <taxon>Fusarium solani species complex</taxon>
    </lineage>
</organism>
<comment type="similarity">
    <text evidence="2">Belongs to the oligopeptide OPT transporter family.</text>
</comment>
<evidence type="ECO:0000256" key="6">
    <source>
        <dbReference type="ARBA" id="ARBA00023136"/>
    </source>
</evidence>
<accession>A0A430LHP2</accession>
<evidence type="ECO:0000256" key="2">
    <source>
        <dbReference type="ARBA" id="ARBA00008807"/>
    </source>
</evidence>
<dbReference type="NCBIfam" id="TIGR00728">
    <property type="entry name" value="OPT_sfam"/>
    <property type="match status" value="1"/>
</dbReference>
<dbReference type="InterPro" id="IPR045035">
    <property type="entry name" value="YSL-like"/>
</dbReference>
<dbReference type="EMBL" id="MIKF01000192">
    <property type="protein sequence ID" value="RTE75248.1"/>
    <property type="molecule type" value="Genomic_DNA"/>
</dbReference>
<name>A0A430LHP2_9HYPO</name>
<gene>
    <name evidence="8" type="ORF">BHE90_010271</name>
</gene>
<evidence type="ECO:0000256" key="4">
    <source>
        <dbReference type="ARBA" id="ARBA00022692"/>
    </source>
</evidence>
<keyword evidence="6 7" id="KW-0472">Membrane</keyword>
<dbReference type="Pfam" id="PF03169">
    <property type="entry name" value="OPT"/>
    <property type="match status" value="1"/>
</dbReference>
<keyword evidence="9" id="KW-1185">Reference proteome</keyword>
<evidence type="ECO:0000256" key="7">
    <source>
        <dbReference type="SAM" id="Phobius"/>
    </source>
</evidence>
<evidence type="ECO:0000256" key="3">
    <source>
        <dbReference type="ARBA" id="ARBA00022448"/>
    </source>
</evidence>
<feature type="transmembrane region" description="Helical" evidence="7">
    <location>
        <begin position="653"/>
        <end position="675"/>
    </location>
</feature>
<proteinExistence type="inferred from homology"/>
<keyword evidence="4 7" id="KW-0812">Transmembrane</keyword>
<dbReference type="InterPro" id="IPR004813">
    <property type="entry name" value="OPT"/>
</dbReference>
<feature type="transmembrane region" description="Helical" evidence="7">
    <location>
        <begin position="106"/>
        <end position="126"/>
    </location>
</feature>
<reference evidence="8 9" key="1">
    <citation type="submission" date="2017-06" db="EMBL/GenBank/DDBJ databases">
        <title>Comparative genomic analysis of Ambrosia Fusariam Clade fungi.</title>
        <authorList>
            <person name="Stajich J.E."/>
            <person name="Carrillo J."/>
            <person name="Kijimoto T."/>
            <person name="Eskalen A."/>
            <person name="O'Donnell K."/>
            <person name="Kasson M."/>
        </authorList>
    </citation>
    <scope>NUCLEOTIDE SEQUENCE [LARGE SCALE GENOMIC DNA]</scope>
    <source>
        <strain evidence="8 9">UCR1854</strain>
    </source>
</reference>
<sequence>MADIDTQAEKLSVKPKATADACPEALEMVATRRTDVEAGEMVNEKAPPEIETVDMFKPLPPHHLLPDEPYQLSPRAVLTGWLLGALVHASNIYLGLKAGIGNDANMFATLLGYVALVAFQRMALPLLGGSFGPREHNIIQTVATSTGGMSVLFFSAIPAMYQLGLLTNPRGDLGKLAAVSGSAAFFGSAMSVPLRKIFVLEFGRELDLVFPSAAAVAISIRQLHLGGKDSSLRQSTIGLVSSFSAATVWTVGSSYARGILWDWNITWLIYQWGNYANRAIYAVNWGFFTIEWTPALIGIGMLVPLNVGLSWLLGYCIAFGVIGPIIVAKGLAVGVAYNPKYPKLMTYMGLESPDLISAPSPRYWLMWPAILVMVCATFTDVLVNWKLIRHALRVAGSRLAGSLHRSHTRLGWSFGIDTTPSNELVKFWEWGGLSLVGLVVSSLVMTLLYGMHFGFVILSLLLGIVFAIIVVVVTGQAGINPISLVSSSSQLVVGGALKNSGSAALDANLMSNLVAGATSGSIAQQACELTTDFKIGFFLGTSPRSQWFGQLLGVLPAMFLGPGLFLIFAEAYPCIINLEMAATCAFTTPAVQTYRVIAVAILSPEFPIARSSWIFGIVASVVAIAVHILRHWALVTGRKTLRVWTPNMLMVGMGVLIPIFQYGLALSMGGILVAVWERRGPKSYAVLMVPIAAGLVAGESIGGIINAILALAGVGSSTYGTTIGCVGDIC</sequence>
<feature type="transmembrane region" description="Helical" evidence="7">
    <location>
        <begin position="280"/>
        <end position="305"/>
    </location>
</feature>
<dbReference type="GO" id="GO:0035673">
    <property type="term" value="F:oligopeptide transmembrane transporter activity"/>
    <property type="evidence" value="ECO:0007669"/>
    <property type="project" value="InterPro"/>
</dbReference>
<dbReference type="PANTHER" id="PTHR31645:SF3">
    <property type="entry name" value="OLIGOPEPTIDE TRANSPORTER"/>
    <property type="match status" value="1"/>
</dbReference>
<feature type="transmembrane region" description="Helical" evidence="7">
    <location>
        <begin position="312"/>
        <end position="337"/>
    </location>
</feature>
<feature type="transmembrane region" description="Helical" evidence="7">
    <location>
        <begin position="138"/>
        <end position="161"/>
    </location>
</feature>
<evidence type="ECO:0000256" key="1">
    <source>
        <dbReference type="ARBA" id="ARBA00004141"/>
    </source>
</evidence>
<feature type="transmembrane region" description="Helical" evidence="7">
    <location>
        <begin position="236"/>
        <end position="260"/>
    </location>
</feature>
<keyword evidence="5 7" id="KW-1133">Transmembrane helix</keyword>
<comment type="subcellular location">
    <subcellularLocation>
        <location evidence="1">Membrane</location>
        <topology evidence="1">Multi-pass membrane protein</topology>
    </subcellularLocation>
</comment>
<evidence type="ECO:0008006" key="10">
    <source>
        <dbReference type="Google" id="ProtNLM"/>
    </source>
</evidence>
<feature type="transmembrane region" description="Helical" evidence="7">
    <location>
        <begin position="455"/>
        <end position="479"/>
    </location>
</feature>
<dbReference type="PANTHER" id="PTHR31645">
    <property type="entry name" value="OLIGOPEPTIDE TRANSPORTER YGL114W-RELATED"/>
    <property type="match status" value="1"/>
</dbReference>
<feature type="transmembrane region" description="Helical" evidence="7">
    <location>
        <begin position="547"/>
        <end position="568"/>
    </location>
</feature>